<reference evidence="1 2" key="1">
    <citation type="submission" date="2015-02" db="EMBL/GenBank/DDBJ databases">
        <title>Single-cell genomics of uncultivated deep-branching MTB reveals a conserved set of magnetosome genes.</title>
        <authorList>
            <person name="Kolinko S."/>
            <person name="Richter M."/>
            <person name="Glockner F.O."/>
            <person name="Brachmann A."/>
            <person name="Schuler D."/>
        </authorList>
    </citation>
    <scope>NUCLEOTIDE SEQUENCE [LARGE SCALE GENOMIC DNA]</scope>
    <source>
        <strain evidence="1">TM-1</strain>
    </source>
</reference>
<evidence type="ECO:0000313" key="2">
    <source>
        <dbReference type="Proteomes" id="UP000033423"/>
    </source>
</evidence>
<keyword evidence="2" id="KW-1185">Reference proteome</keyword>
<comment type="caution">
    <text evidence="1">The sequence shown here is derived from an EMBL/GenBank/DDBJ whole genome shotgun (WGS) entry which is preliminary data.</text>
</comment>
<gene>
    <name evidence="1" type="ORF">MBAV_003548</name>
</gene>
<organism evidence="1 2">
    <name type="scientific">Candidatus Magnetobacterium bavaricum</name>
    <dbReference type="NCBI Taxonomy" id="29290"/>
    <lineage>
        <taxon>Bacteria</taxon>
        <taxon>Pseudomonadati</taxon>
        <taxon>Nitrospirota</taxon>
        <taxon>Thermodesulfovibrionia</taxon>
        <taxon>Thermodesulfovibrionales</taxon>
        <taxon>Candidatus Magnetobacteriaceae</taxon>
        <taxon>Candidatus Magnetobacterium</taxon>
    </lineage>
</organism>
<sequence>MNSFFLNFFGYDSFEEFAGDNANCFTNAQGVHTPIHSSQELVDWINALNAGGEQRQVYLKDNFS</sequence>
<name>A0A0F3GUB6_9BACT</name>
<accession>A0A0F3GUB6</accession>
<dbReference type="EMBL" id="LACI01001547">
    <property type="protein sequence ID" value="KJU84258.1"/>
    <property type="molecule type" value="Genomic_DNA"/>
</dbReference>
<dbReference type="Proteomes" id="UP000033423">
    <property type="component" value="Unassembled WGS sequence"/>
</dbReference>
<protein>
    <submittedName>
        <fullName evidence="1">Uncharacterized protein</fullName>
    </submittedName>
</protein>
<evidence type="ECO:0000313" key="1">
    <source>
        <dbReference type="EMBL" id="KJU84258.1"/>
    </source>
</evidence>
<proteinExistence type="predicted"/>
<dbReference type="AlphaFoldDB" id="A0A0F3GUB6"/>